<feature type="transmembrane region" description="Helical" evidence="1">
    <location>
        <begin position="31"/>
        <end position="54"/>
    </location>
</feature>
<dbReference type="HOGENOM" id="CLU_019838_0_0_1"/>
<reference evidence="2 3" key="1">
    <citation type="journal article" date="2011" name="Genome Biol.">
        <title>Comparative genome sequence analysis underscores mycoparasitism as the ancestral life style of Trichoderma.</title>
        <authorList>
            <person name="Kubicek C.P."/>
            <person name="Herrera-Estrella A."/>
            <person name="Seidl-Seiboth V."/>
            <person name="Martinez D.A."/>
            <person name="Druzhinina I.S."/>
            <person name="Thon M."/>
            <person name="Zeilinger S."/>
            <person name="Casas-Flores S."/>
            <person name="Horwitz B.A."/>
            <person name="Mukherjee P.K."/>
            <person name="Mukherjee M."/>
            <person name="Kredics L."/>
            <person name="Alcaraz L.D."/>
            <person name="Aerts A."/>
            <person name="Antal Z."/>
            <person name="Atanasova L."/>
            <person name="Cervantes-Badillo M.G."/>
            <person name="Challacombe J."/>
            <person name="Chertkov O."/>
            <person name="McCluskey K."/>
            <person name="Coulpier F."/>
            <person name="Deshpande N."/>
            <person name="von Doehren H."/>
            <person name="Ebbole D.J."/>
            <person name="Esquivel-Naranjo E.U."/>
            <person name="Fekete E."/>
            <person name="Flipphi M."/>
            <person name="Glaser F."/>
            <person name="Gomez-Rodriguez E.Y."/>
            <person name="Gruber S."/>
            <person name="Han C."/>
            <person name="Henrissat B."/>
            <person name="Hermosa R."/>
            <person name="Hernandez-Onate M."/>
            <person name="Karaffa L."/>
            <person name="Kosti I."/>
            <person name="Le Crom S."/>
            <person name="Lindquist E."/>
            <person name="Lucas S."/>
            <person name="Luebeck M."/>
            <person name="Luebeck P.S."/>
            <person name="Margeot A."/>
            <person name="Metz B."/>
            <person name="Misra M."/>
            <person name="Nevalainen H."/>
            <person name="Omann M."/>
            <person name="Packer N."/>
            <person name="Perrone G."/>
            <person name="Uresti-Rivera E.E."/>
            <person name="Salamov A."/>
            <person name="Schmoll M."/>
            <person name="Seiboth B."/>
            <person name="Shapiro H."/>
            <person name="Sukno S."/>
            <person name="Tamayo-Ramos J.A."/>
            <person name="Tisch D."/>
            <person name="Wiest A."/>
            <person name="Wilkinson H.H."/>
            <person name="Zhang M."/>
            <person name="Coutinho P.M."/>
            <person name="Kenerley C.M."/>
            <person name="Monte E."/>
            <person name="Baker S.E."/>
            <person name="Grigoriev I.V."/>
        </authorList>
    </citation>
    <scope>NUCLEOTIDE SEQUENCE [LARGE SCALE GENOMIC DNA]</scope>
    <source>
        <strain evidence="3">Gv29-8 / FGSC 10586</strain>
    </source>
</reference>
<evidence type="ECO:0000256" key="1">
    <source>
        <dbReference type="SAM" id="Phobius"/>
    </source>
</evidence>
<dbReference type="InterPro" id="IPR021840">
    <property type="entry name" value="DUF3433"/>
</dbReference>
<keyword evidence="1" id="KW-0812">Transmembrane</keyword>
<dbReference type="Proteomes" id="UP000007115">
    <property type="component" value="Unassembled WGS sequence"/>
</dbReference>
<gene>
    <name evidence="2" type="ORF">TRIVIDRAFT_60312</name>
</gene>
<dbReference type="STRING" id="413071.G9MS00"/>
<dbReference type="VEuPathDB" id="FungiDB:TRIVIDRAFT_60312"/>
<name>G9MS00_HYPVG</name>
<protein>
    <submittedName>
        <fullName evidence="2">Uncharacterized protein</fullName>
    </submittedName>
</protein>
<accession>G9MS00</accession>
<dbReference type="eggNOG" id="ENOG502SI27">
    <property type="taxonomic scope" value="Eukaryota"/>
</dbReference>
<proteinExistence type="predicted"/>
<feature type="transmembrane region" description="Helical" evidence="1">
    <location>
        <begin position="88"/>
        <end position="112"/>
    </location>
</feature>
<dbReference type="PANTHER" id="PTHR37544:SF1">
    <property type="entry name" value="PHOSPHORIBOSYLAMINOIMIDAZOLE-SUCCINOCARBOXAMIDE SYNTHASE"/>
    <property type="match status" value="1"/>
</dbReference>
<organism evidence="2 3">
    <name type="scientific">Hypocrea virens (strain Gv29-8 / FGSC 10586)</name>
    <name type="common">Gliocladium virens</name>
    <name type="synonym">Trichoderma virens</name>
    <dbReference type="NCBI Taxonomy" id="413071"/>
    <lineage>
        <taxon>Eukaryota</taxon>
        <taxon>Fungi</taxon>
        <taxon>Dikarya</taxon>
        <taxon>Ascomycota</taxon>
        <taxon>Pezizomycotina</taxon>
        <taxon>Sordariomycetes</taxon>
        <taxon>Hypocreomycetidae</taxon>
        <taxon>Hypocreales</taxon>
        <taxon>Hypocreaceae</taxon>
        <taxon>Trichoderma</taxon>
    </lineage>
</organism>
<dbReference type="InParanoid" id="G9MS00"/>
<sequence>MFNHIKKGFQALGRFLFPPTNRDKGWLSWKLCPSIILLFTIFEIGLIVSIEVLLHLSRNNNGFVTVDIPNPNSVSNDFFKRSHWTQSYLWTTLPTFVITLYQLCWTSIFTEFASRQPSVEMAKTTGSTGKKTVLLDYLSYFSFVSWFYAFKNKHVVLGFTILVSFLAIALPSLMSNLFKPVAISHVSAANMSITTFFNETAVNSKTNYQTVFNIVSAARVYNANFPPWTTEEYAFPMFVPTRDGGFPSSGNSSVELMAYSGGLDCQEMTTYDQIITNENVFIFNTTDRGCPISVHIPVAAGATVYMKTDYIGDCSSATGLRRHVFVGAVLAPNSSSSAAQTLTNISFISCTMNYFQTRGVLLVSTTTKNETAPSIVSFEPSDDPQAWLPDFWSGLEFMIHQIDQFDPTGTYASNNLGLLILAYSERVVGLSHRLDTNALIRAIQDVYASILSVSGSIYLLQPLETPGDPVAGQIYTFINRLFVANSTARLMQGLLSALTVWTVLVMVYSFAKRSILREEPKGLLGAAEVVYGGDLGSIVAEYRNDEEELKETFEEFVKSHGYEDRVFRVSVDEGQRPIIRLVDLVD</sequence>
<feature type="transmembrane region" description="Helical" evidence="1">
    <location>
        <begin position="133"/>
        <end position="149"/>
    </location>
</feature>
<keyword evidence="3" id="KW-1185">Reference proteome</keyword>
<dbReference type="Pfam" id="PF11915">
    <property type="entry name" value="DUF3433"/>
    <property type="match status" value="1"/>
</dbReference>
<dbReference type="EMBL" id="ABDF02000006">
    <property type="protein sequence ID" value="EHK22868.1"/>
    <property type="molecule type" value="Genomic_DNA"/>
</dbReference>
<keyword evidence="1" id="KW-0472">Membrane</keyword>
<keyword evidence="1" id="KW-1133">Transmembrane helix</keyword>
<feature type="transmembrane region" description="Helical" evidence="1">
    <location>
        <begin position="155"/>
        <end position="174"/>
    </location>
</feature>
<evidence type="ECO:0000313" key="3">
    <source>
        <dbReference type="Proteomes" id="UP000007115"/>
    </source>
</evidence>
<evidence type="ECO:0000313" key="2">
    <source>
        <dbReference type="EMBL" id="EHK22868.1"/>
    </source>
</evidence>
<dbReference type="OrthoDB" id="3522351at2759"/>
<comment type="caution">
    <text evidence="2">The sequence shown here is derived from an EMBL/GenBank/DDBJ whole genome shotgun (WGS) entry which is preliminary data.</text>
</comment>
<dbReference type="RefSeq" id="XP_013957077.1">
    <property type="nucleotide sequence ID" value="XM_014101602.1"/>
</dbReference>
<dbReference type="OMA" id="QYAFRPF"/>
<dbReference type="AlphaFoldDB" id="G9MS00"/>
<dbReference type="PANTHER" id="PTHR37544">
    <property type="entry name" value="SPRAY-RELATED"/>
    <property type="match status" value="1"/>
</dbReference>
<dbReference type="GeneID" id="25796063"/>